<evidence type="ECO:0000256" key="1">
    <source>
        <dbReference type="ARBA" id="ARBA00006484"/>
    </source>
</evidence>
<dbReference type="InterPro" id="IPR002347">
    <property type="entry name" value="SDR_fam"/>
</dbReference>
<dbReference type="Gene3D" id="3.40.50.720">
    <property type="entry name" value="NAD(P)-binding Rossmann-like Domain"/>
    <property type="match status" value="1"/>
</dbReference>
<dbReference type="InterPro" id="IPR036291">
    <property type="entry name" value="NAD(P)-bd_dom_sf"/>
</dbReference>
<dbReference type="PANTHER" id="PTHR43391:SF26">
    <property type="entry name" value="BLL7251 PROTEIN"/>
    <property type="match status" value="1"/>
</dbReference>
<keyword evidence="2 3" id="KW-0560">Oxidoreductase</keyword>
<dbReference type="Proteomes" id="UP001595536">
    <property type="component" value="Unassembled WGS sequence"/>
</dbReference>
<dbReference type="RefSeq" id="WP_376831256.1">
    <property type="nucleotide sequence ID" value="NZ_JBHLWR010000006.1"/>
</dbReference>
<evidence type="ECO:0000313" key="3">
    <source>
        <dbReference type="EMBL" id="MFC3265127.1"/>
    </source>
</evidence>
<evidence type="ECO:0000256" key="2">
    <source>
        <dbReference type="ARBA" id="ARBA00023002"/>
    </source>
</evidence>
<dbReference type="GO" id="GO:0016491">
    <property type="term" value="F:oxidoreductase activity"/>
    <property type="evidence" value="ECO:0007669"/>
    <property type="project" value="UniProtKB-KW"/>
</dbReference>
<dbReference type="CDD" id="cd05233">
    <property type="entry name" value="SDR_c"/>
    <property type="match status" value="1"/>
</dbReference>
<dbReference type="PANTHER" id="PTHR43391">
    <property type="entry name" value="RETINOL DEHYDROGENASE-RELATED"/>
    <property type="match status" value="1"/>
</dbReference>
<dbReference type="InterPro" id="IPR020904">
    <property type="entry name" value="Sc_DH/Rdtase_CS"/>
</dbReference>
<dbReference type="EC" id="1.-.-.-" evidence="3"/>
<name>A0ABV7LB80_9HYPH</name>
<keyword evidence="4" id="KW-1185">Reference proteome</keyword>
<dbReference type="PROSITE" id="PS00061">
    <property type="entry name" value="ADH_SHORT"/>
    <property type="match status" value="1"/>
</dbReference>
<dbReference type="Pfam" id="PF00106">
    <property type="entry name" value="adh_short"/>
    <property type="match status" value="1"/>
</dbReference>
<reference evidence="4" key="1">
    <citation type="journal article" date="2019" name="Int. J. Syst. Evol. Microbiol.">
        <title>The Global Catalogue of Microorganisms (GCM) 10K type strain sequencing project: providing services to taxonomists for standard genome sequencing and annotation.</title>
        <authorList>
            <consortium name="The Broad Institute Genomics Platform"/>
            <consortium name="The Broad Institute Genome Sequencing Center for Infectious Disease"/>
            <person name="Wu L."/>
            <person name="Ma J."/>
        </authorList>
    </citation>
    <scope>NUCLEOTIDE SEQUENCE [LARGE SCALE GENOMIC DNA]</scope>
    <source>
        <strain evidence="4">CCM 7941</strain>
    </source>
</reference>
<proteinExistence type="inferred from homology"/>
<dbReference type="PRINTS" id="PR00081">
    <property type="entry name" value="GDHRDH"/>
</dbReference>
<evidence type="ECO:0000313" key="4">
    <source>
        <dbReference type="Proteomes" id="UP001595536"/>
    </source>
</evidence>
<sequence>MKLADKVIVITGGADGIGRGLAERFLKERPKAVVICDINEPKVKAVAAEIGAAAACGCDVSSEAQMVAMIDDVEKRFGPIDLFCSNAGIGDFTGSDPNFVGAASNEVWQRSWEVNVMQHVYAARALVPRMKQRGGGYFLITASAAGLLSQIGSAVYATTKHAAVGFGEILAITHRDDGVRVSLLCPQAVDTPLLRAGGEGPQHIDGVLTPAELAETVVQGLDEERFLILPHPQVLGYMQNKAGNYDRWIGGMAKLRRSFGGNFGPAGRN</sequence>
<comment type="similarity">
    <text evidence="1">Belongs to the short-chain dehydrogenases/reductases (SDR) family.</text>
</comment>
<accession>A0ABV7LB80</accession>
<dbReference type="SUPFAM" id="SSF51735">
    <property type="entry name" value="NAD(P)-binding Rossmann-fold domains"/>
    <property type="match status" value="1"/>
</dbReference>
<gene>
    <name evidence="3" type="ORF">ACFOEX_01970</name>
</gene>
<organism evidence="3 4">
    <name type="scientific">Camelimonas abortus</name>
    <dbReference type="NCBI Taxonomy" id="1017184"/>
    <lineage>
        <taxon>Bacteria</taxon>
        <taxon>Pseudomonadati</taxon>
        <taxon>Pseudomonadota</taxon>
        <taxon>Alphaproteobacteria</taxon>
        <taxon>Hyphomicrobiales</taxon>
        <taxon>Chelatococcaceae</taxon>
        <taxon>Camelimonas</taxon>
    </lineage>
</organism>
<protein>
    <submittedName>
        <fullName evidence="3">SDR family oxidoreductase</fullName>
        <ecNumber evidence="3">1.-.-.-</ecNumber>
    </submittedName>
</protein>
<comment type="caution">
    <text evidence="3">The sequence shown here is derived from an EMBL/GenBank/DDBJ whole genome shotgun (WGS) entry which is preliminary data.</text>
</comment>
<dbReference type="EMBL" id="JBHRUV010000012">
    <property type="protein sequence ID" value="MFC3265127.1"/>
    <property type="molecule type" value="Genomic_DNA"/>
</dbReference>